<proteinExistence type="predicted"/>
<evidence type="ECO:0000313" key="1">
    <source>
        <dbReference type="EnsemblPlants" id="PGSC0003DMT400082672"/>
    </source>
</evidence>
<dbReference type="InParanoid" id="M1D638"/>
<dbReference type="AlphaFoldDB" id="M1D638"/>
<dbReference type="HOGENOM" id="CLU_3091042_0_0_1"/>
<dbReference type="Gramene" id="PGSC0003DMT400082672">
    <property type="protein sequence ID" value="PGSC0003DMT400082672"/>
    <property type="gene ID" value="PGSC0003DMG400032746"/>
</dbReference>
<accession>M1D638</accession>
<dbReference type="Proteomes" id="UP000011115">
    <property type="component" value="Unassembled WGS sequence"/>
</dbReference>
<organism evidence="1 2">
    <name type="scientific">Solanum tuberosum</name>
    <name type="common">Potato</name>
    <dbReference type="NCBI Taxonomy" id="4113"/>
    <lineage>
        <taxon>Eukaryota</taxon>
        <taxon>Viridiplantae</taxon>
        <taxon>Streptophyta</taxon>
        <taxon>Embryophyta</taxon>
        <taxon>Tracheophyta</taxon>
        <taxon>Spermatophyta</taxon>
        <taxon>Magnoliopsida</taxon>
        <taxon>eudicotyledons</taxon>
        <taxon>Gunneridae</taxon>
        <taxon>Pentapetalae</taxon>
        <taxon>asterids</taxon>
        <taxon>lamiids</taxon>
        <taxon>Solanales</taxon>
        <taxon>Solanaceae</taxon>
        <taxon>Solanoideae</taxon>
        <taxon>Solaneae</taxon>
        <taxon>Solanum</taxon>
    </lineage>
</organism>
<sequence>MTKSKHLLNAASSWSFKVFSKPVQCESYKCLIKCPFELLATIRSTSKVQLEP</sequence>
<keyword evidence="2" id="KW-1185">Reference proteome</keyword>
<evidence type="ECO:0000313" key="2">
    <source>
        <dbReference type="Proteomes" id="UP000011115"/>
    </source>
</evidence>
<reference evidence="1" key="2">
    <citation type="submission" date="2015-06" db="UniProtKB">
        <authorList>
            <consortium name="EnsemblPlants"/>
        </authorList>
    </citation>
    <scope>IDENTIFICATION</scope>
    <source>
        <strain evidence="1">DM1-3 516 R44</strain>
    </source>
</reference>
<dbReference type="PaxDb" id="4113-PGSC0003DMT400082672"/>
<dbReference type="EnsemblPlants" id="PGSC0003DMT400082672">
    <property type="protein sequence ID" value="PGSC0003DMT400082672"/>
    <property type="gene ID" value="PGSC0003DMG400032746"/>
</dbReference>
<reference evidence="2" key="1">
    <citation type="journal article" date="2011" name="Nature">
        <title>Genome sequence and analysis of the tuber crop potato.</title>
        <authorList>
            <consortium name="The Potato Genome Sequencing Consortium"/>
        </authorList>
    </citation>
    <scope>NUCLEOTIDE SEQUENCE [LARGE SCALE GENOMIC DNA]</scope>
    <source>
        <strain evidence="2">cv. DM1-3 516 R44</strain>
    </source>
</reference>
<protein>
    <submittedName>
        <fullName evidence="1">Uncharacterized protein</fullName>
    </submittedName>
</protein>
<name>M1D638_SOLTU</name>